<reference evidence="2 3" key="1">
    <citation type="journal article" date="2018" name="Nat. Biotechnol.">
        <title>A standardized bacterial taxonomy based on genome phylogeny substantially revises the tree of life.</title>
        <authorList>
            <person name="Parks D.H."/>
            <person name="Chuvochina M."/>
            <person name="Waite D.W."/>
            <person name="Rinke C."/>
            <person name="Skarshewski A."/>
            <person name="Chaumeil P.A."/>
            <person name="Hugenholtz P."/>
        </authorList>
    </citation>
    <scope>NUCLEOTIDE SEQUENCE [LARGE SCALE GENOMIC DNA]</scope>
    <source>
        <strain evidence="2">UBA9169</strain>
    </source>
</reference>
<dbReference type="EMBL" id="DMVW01000205">
    <property type="protein sequence ID" value="HAR54447.1"/>
    <property type="molecule type" value="Genomic_DNA"/>
</dbReference>
<dbReference type="Gene3D" id="3.10.490.10">
    <property type="entry name" value="Gamma-glutamyl cyclotransferase-like"/>
    <property type="match status" value="1"/>
</dbReference>
<proteinExistence type="predicted"/>
<dbReference type="GO" id="GO:0016740">
    <property type="term" value="F:transferase activity"/>
    <property type="evidence" value="ECO:0007669"/>
    <property type="project" value="UniProtKB-KW"/>
</dbReference>
<dbReference type="InterPro" id="IPR013024">
    <property type="entry name" value="GGCT-like"/>
</dbReference>
<dbReference type="Proteomes" id="UP000264719">
    <property type="component" value="Unassembled WGS sequence"/>
</dbReference>
<dbReference type="InterPro" id="IPR036568">
    <property type="entry name" value="GGCT-like_sf"/>
</dbReference>
<name>A0A348WIT5_9RHOB</name>
<dbReference type="InterPro" id="IPR009288">
    <property type="entry name" value="AIG2-like_dom"/>
</dbReference>
<feature type="domain" description="Gamma-glutamylcyclotransferase AIG2-like" evidence="1">
    <location>
        <begin position="14"/>
        <end position="111"/>
    </location>
</feature>
<dbReference type="SUPFAM" id="SSF110857">
    <property type="entry name" value="Gamma-glutamyl cyclotransferase-like"/>
    <property type="match status" value="1"/>
</dbReference>
<dbReference type="CDD" id="cd06661">
    <property type="entry name" value="GGCT_like"/>
    <property type="match status" value="1"/>
</dbReference>
<accession>A0A348WIT5</accession>
<evidence type="ECO:0000259" key="1">
    <source>
        <dbReference type="Pfam" id="PF06094"/>
    </source>
</evidence>
<dbReference type="AlphaFoldDB" id="A0A348WIT5"/>
<evidence type="ECO:0000313" key="3">
    <source>
        <dbReference type="Proteomes" id="UP000264719"/>
    </source>
</evidence>
<organism evidence="2 3">
    <name type="scientific">Roseovarius nubinhibens</name>
    <dbReference type="NCBI Taxonomy" id="314263"/>
    <lineage>
        <taxon>Bacteria</taxon>
        <taxon>Pseudomonadati</taxon>
        <taxon>Pseudomonadota</taxon>
        <taxon>Alphaproteobacteria</taxon>
        <taxon>Rhodobacterales</taxon>
        <taxon>Roseobacteraceae</taxon>
        <taxon>Roseovarius</taxon>
    </lineage>
</organism>
<protein>
    <submittedName>
        <fullName evidence="2">Gamma-glutamylcyclotransferase</fullName>
    </submittedName>
</protein>
<comment type="caution">
    <text evidence="2">The sequence shown here is derived from an EMBL/GenBank/DDBJ whole genome shotgun (WGS) entry which is preliminary data.</text>
</comment>
<keyword evidence="2" id="KW-0808">Transferase</keyword>
<gene>
    <name evidence="2" type="ORF">DCS45_21615</name>
</gene>
<dbReference type="Pfam" id="PF06094">
    <property type="entry name" value="GGACT"/>
    <property type="match status" value="1"/>
</dbReference>
<dbReference type="RefSeq" id="WP_339850888.1">
    <property type="nucleotide sequence ID" value="NZ_CAXAXR010000001.1"/>
</dbReference>
<sequence length="193" mass="21605">MTEQQLSDHHAYFFGYGSLVNRATHHFSDAHRAQLRGWRRSWVPTTLREVAFLTVTPDEHCEIDGLIAAVPADDWAALDERERAYDRIPARHQVAHDLTHAAEIAVYSVPARNARATGETSILLSYLDVVVQGYLTEFGEAGVARFFATTDGWDTPILDDRAAPLYPRHQLLSPAERALTDHHLAALNARLIA</sequence>
<evidence type="ECO:0000313" key="2">
    <source>
        <dbReference type="EMBL" id="HAR54447.1"/>
    </source>
</evidence>